<evidence type="ECO:0000256" key="3">
    <source>
        <dbReference type="ARBA" id="ARBA00023163"/>
    </source>
</evidence>
<dbReference type="SUPFAM" id="SSF46689">
    <property type="entry name" value="Homeodomain-like"/>
    <property type="match status" value="1"/>
</dbReference>
<keyword evidence="1" id="KW-0805">Transcription regulation</keyword>
<organism evidence="6 7">
    <name type="scientific">Duganella vulcania</name>
    <dbReference type="NCBI Taxonomy" id="2692166"/>
    <lineage>
        <taxon>Bacteria</taxon>
        <taxon>Pseudomonadati</taxon>
        <taxon>Pseudomonadota</taxon>
        <taxon>Betaproteobacteria</taxon>
        <taxon>Burkholderiales</taxon>
        <taxon>Oxalobacteraceae</taxon>
        <taxon>Telluria group</taxon>
        <taxon>Duganella</taxon>
    </lineage>
</organism>
<dbReference type="GO" id="GO:0003700">
    <property type="term" value="F:DNA-binding transcription factor activity"/>
    <property type="evidence" value="ECO:0007669"/>
    <property type="project" value="TreeGrafter"/>
</dbReference>
<protein>
    <submittedName>
        <fullName evidence="6">TetR family transcriptional regulator</fullName>
    </submittedName>
</protein>
<evidence type="ECO:0000256" key="1">
    <source>
        <dbReference type="ARBA" id="ARBA00023015"/>
    </source>
</evidence>
<dbReference type="RefSeq" id="WP_161096607.1">
    <property type="nucleotide sequence ID" value="NZ_WWCW01000024.1"/>
</dbReference>
<sequence>MTTAPRASYHHGDLCSALILGAQELLVEQGIEAFSLRAVARRAGVSPAAPAYHFGDAAGLLTEVAIRGFNELTRCMMAGTAAGPRSPVERLHAMGQAYIHFAFANPALFHLMFRKEKMRITDALKTSANAAFLHLQATVCEAAGIDEQRIGEDLLASMLAAWSMVHGFAHLALDGQFERFAAPGSLDAFCETYIPRAIGQLRLLTQARPACDQEKNRGS</sequence>
<gene>
    <name evidence="6" type="ORF">GTP91_09800</name>
</gene>
<comment type="caution">
    <text evidence="6">The sequence shown here is derived from an EMBL/GenBank/DDBJ whole genome shotgun (WGS) entry which is preliminary data.</text>
</comment>
<dbReference type="AlphaFoldDB" id="A0A845G1X8"/>
<dbReference type="Pfam" id="PF13305">
    <property type="entry name" value="TetR_C_33"/>
    <property type="match status" value="1"/>
</dbReference>
<dbReference type="GO" id="GO:0000976">
    <property type="term" value="F:transcription cis-regulatory region binding"/>
    <property type="evidence" value="ECO:0007669"/>
    <property type="project" value="TreeGrafter"/>
</dbReference>
<dbReference type="Proteomes" id="UP000470302">
    <property type="component" value="Unassembled WGS sequence"/>
</dbReference>
<dbReference type="Gene3D" id="1.10.357.10">
    <property type="entry name" value="Tetracycline Repressor, domain 2"/>
    <property type="match status" value="1"/>
</dbReference>
<evidence type="ECO:0000256" key="4">
    <source>
        <dbReference type="PROSITE-ProRule" id="PRU00335"/>
    </source>
</evidence>
<accession>A0A845G1X8</accession>
<feature type="DNA-binding region" description="H-T-H motif" evidence="4">
    <location>
        <begin position="35"/>
        <end position="54"/>
    </location>
</feature>
<evidence type="ECO:0000313" key="6">
    <source>
        <dbReference type="EMBL" id="MYM87472.1"/>
    </source>
</evidence>
<dbReference type="PANTHER" id="PTHR30055">
    <property type="entry name" value="HTH-TYPE TRANSCRIPTIONAL REGULATOR RUTR"/>
    <property type="match status" value="1"/>
</dbReference>
<dbReference type="PROSITE" id="PS50977">
    <property type="entry name" value="HTH_TETR_2"/>
    <property type="match status" value="1"/>
</dbReference>
<dbReference type="InterPro" id="IPR036271">
    <property type="entry name" value="Tet_transcr_reg_TetR-rel_C_sf"/>
</dbReference>
<dbReference type="InterPro" id="IPR001647">
    <property type="entry name" value="HTH_TetR"/>
</dbReference>
<proteinExistence type="predicted"/>
<name>A0A845G1X8_9BURK</name>
<dbReference type="SUPFAM" id="SSF48498">
    <property type="entry name" value="Tetracyclin repressor-like, C-terminal domain"/>
    <property type="match status" value="1"/>
</dbReference>
<reference evidence="6 7" key="1">
    <citation type="submission" date="2020-01" db="EMBL/GenBank/DDBJ databases">
        <title>Novel species isolated from a subtropical stream in China.</title>
        <authorList>
            <person name="Lu H."/>
        </authorList>
    </citation>
    <scope>NUCLEOTIDE SEQUENCE [LARGE SCALE GENOMIC DNA]</scope>
    <source>
        <strain evidence="6 7">FT82W</strain>
    </source>
</reference>
<keyword evidence="3" id="KW-0804">Transcription</keyword>
<feature type="domain" description="HTH tetR-type" evidence="5">
    <location>
        <begin position="12"/>
        <end position="72"/>
    </location>
</feature>
<dbReference type="PANTHER" id="PTHR30055:SF220">
    <property type="entry name" value="TETR-FAMILY REGULATORY PROTEIN"/>
    <property type="match status" value="1"/>
</dbReference>
<evidence type="ECO:0000259" key="5">
    <source>
        <dbReference type="PROSITE" id="PS50977"/>
    </source>
</evidence>
<evidence type="ECO:0000256" key="2">
    <source>
        <dbReference type="ARBA" id="ARBA00023125"/>
    </source>
</evidence>
<dbReference type="EMBL" id="WWCW01000024">
    <property type="protein sequence ID" value="MYM87472.1"/>
    <property type="molecule type" value="Genomic_DNA"/>
</dbReference>
<dbReference type="InterPro" id="IPR025996">
    <property type="entry name" value="MT1864/Rv1816-like_C"/>
</dbReference>
<dbReference type="InterPro" id="IPR050109">
    <property type="entry name" value="HTH-type_TetR-like_transc_reg"/>
</dbReference>
<evidence type="ECO:0000313" key="7">
    <source>
        <dbReference type="Proteomes" id="UP000470302"/>
    </source>
</evidence>
<dbReference type="InterPro" id="IPR009057">
    <property type="entry name" value="Homeodomain-like_sf"/>
</dbReference>
<keyword evidence="2 4" id="KW-0238">DNA-binding</keyword>
<dbReference type="Pfam" id="PF00440">
    <property type="entry name" value="TetR_N"/>
    <property type="match status" value="1"/>
</dbReference>